<dbReference type="AlphaFoldDB" id="A0A2G9QIX0"/>
<organism evidence="1">
    <name type="scientific">Aquarana catesbeiana</name>
    <name type="common">American bullfrog</name>
    <name type="synonym">Rana catesbeiana</name>
    <dbReference type="NCBI Taxonomy" id="8400"/>
    <lineage>
        <taxon>Eukaryota</taxon>
        <taxon>Metazoa</taxon>
        <taxon>Chordata</taxon>
        <taxon>Craniata</taxon>
        <taxon>Vertebrata</taxon>
        <taxon>Euteleostomi</taxon>
        <taxon>Amphibia</taxon>
        <taxon>Batrachia</taxon>
        <taxon>Anura</taxon>
        <taxon>Neobatrachia</taxon>
        <taxon>Ranoidea</taxon>
        <taxon>Ranidae</taxon>
        <taxon>Aquarana</taxon>
    </lineage>
</organism>
<proteinExistence type="predicted"/>
<dbReference type="PROSITE" id="PS51257">
    <property type="entry name" value="PROKAR_LIPOPROTEIN"/>
    <property type="match status" value="1"/>
</dbReference>
<accession>A0A2G9QIX0</accession>
<feature type="non-terminal residue" evidence="1">
    <location>
        <position position="285"/>
    </location>
</feature>
<name>A0A2G9QIX0_AQUCT</name>
<dbReference type="EMBL" id="KV974748">
    <property type="protein sequence ID" value="PIO15572.1"/>
    <property type="molecule type" value="Genomic_DNA"/>
</dbReference>
<gene>
    <name evidence="1" type="ORF">AB205_0203990</name>
</gene>
<reference evidence="1" key="1">
    <citation type="submission" date="2017-08" db="EMBL/GenBank/DDBJ databases">
        <title>Assembly of the North American Bullfrog Genome.</title>
        <authorList>
            <person name="Warren R.L."/>
            <person name="Vandervalk B.P."/>
            <person name="Kucuk E."/>
            <person name="Birol I."/>
            <person name="Helbing C."/>
            <person name="Pandoh P."/>
            <person name="Behsaz B."/>
            <person name="Mohamadi H."/>
            <person name="Chu J."/>
            <person name="Jackman S."/>
            <person name="Hammond S.A."/>
            <person name="Veldhoen N."/>
            <person name="Kirk H."/>
            <person name="Zhao Y."/>
            <person name="Coope R."/>
            <person name="Pleasance S."/>
            <person name="Moore R."/>
            <person name="Holt R."/>
        </authorList>
    </citation>
    <scope>NUCLEOTIDE SEQUENCE</scope>
    <source>
        <strain evidence="1">Bruno</strain>
        <tissue evidence="1">Liver</tissue>
    </source>
</reference>
<protein>
    <submittedName>
        <fullName evidence="1">Uncharacterized protein</fullName>
    </submittedName>
</protein>
<evidence type="ECO:0000313" key="1">
    <source>
        <dbReference type="EMBL" id="PIO15572.1"/>
    </source>
</evidence>
<sequence length="285" mass="31493">MQPVSDKMQPVSHQMHQHVSPPNCISMCHQIAAACVTTKLQQHVSPNCSMCHQIVAACVTKLQQHVSSNCSVCHHQIAAACVTKLQQNVSPNCSMCHQIAECVTKLQRVSPPNGSSMCHQIAAARVTKLQRVSLNCSMCHQIAAASCVTKLQHVSPNYSMRHQIAACVTRLQRVSPDCSMCHHQTPLPQLLTLLCVVLSSDVSWRAPLFSYFLLLSPGRNWRETGSDIILRCQSIRPAIVKDTIAGRKLLGAPESATRRAKRPQMKRHVCNLVASHCIRRPNTVH</sequence>